<dbReference type="EMBL" id="UARG01000035">
    <property type="protein sequence ID" value="SQA94439.1"/>
    <property type="molecule type" value="Genomic_DNA"/>
</dbReference>
<evidence type="ECO:0000313" key="1">
    <source>
        <dbReference type="EMBL" id="SQA78192.1"/>
    </source>
</evidence>
<name>A0A2X2SMV5_CAPOC</name>
<organism evidence="2 4">
    <name type="scientific">Capnocytophaga ochracea</name>
    <dbReference type="NCBI Taxonomy" id="1018"/>
    <lineage>
        <taxon>Bacteria</taxon>
        <taxon>Pseudomonadati</taxon>
        <taxon>Bacteroidota</taxon>
        <taxon>Flavobacteriia</taxon>
        <taxon>Flavobacteriales</taxon>
        <taxon>Flavobacteriaceae</taxon>
        <taxon>Capnocytophaga</taxon>
    </lineage>
</organism>
<dbReference type="Proteomes" id="UP000249891">
    <property type="component" value="Unassembled WGS sequence"/>
</dbReference>
<dbReference type="EMBL" id="UARG01000035">
    <property type="protein sequence ID" value="SQA94436.1"/>
    <property type="molecule type" value="Genomic_DNA"/>
</dbReference>
<dbReference type="AlphaFoldDB" id="A0A2X2SMV5"/>
<protein>
    <submittedName>
        <fullName evidence="2">Uncharacterized protein</fullName>
    </submittedName>
</protein>
<evidence type="ECO:0000313" key="3">
    <source>
        <dbReference type="EMBL" id="SQA94439.1"/>
    </source>
</evidence>
<reference evidence="2 4" key="1">
    <citation type="submission" date="2018-06" db="EMBL/GenBank/DDBJ databases">
        <authorList>
            <consortium name="Pathogen Informatics"/>
            <person name="Doyle S."/>
        </authorList>
    </citation>
    <scope>NUCLEOTIDE SEQUENCE [LARGE SCALE GENOMIC DNA]</scope>
    <source>
        <strain evidence="2 4">NCTC11546</strain>
    </source>
</reference>
<evidence type="ECO:0000313" key="4">
    <source>
        <dbReference type="Proteomes" id="UP000249891"/>
    </source>
</evidence>
<evidence type="ECO:0000313" key="2">
    <source>
        <dbReference type="EMBL" id="SQA94436.1"/>
    </source>
</evidence>
<proteinExistence type="predicted"/>
<sequence>MHRKNLIRGTAERQKVKYKVDAFYFLGFNPLSKKTIIMAKSRNNVVTEGLSGMLARQIVFRQRAGQTIVGKAPVRSQKASQAQQLHQQRFARAAFYAKSALQNSALKQSYAEEAKKRPGTTPYNMAIADYLKAPVIDAVDTSNYTGSVTGEKIVVQVSDTFKVTGVKVKITDHDATLVEEGNATFQEGKWVYTTTVVNASLTGDKVIVTATDRPANVTTKEFIL</sequence>
<dbReference type="EMBL" id="UARG01000017">
    <property type="protein sequence ID" value="SQA78192.1"/>
    <property type="molecule type" value="Genomic_DNA"/>
</dbReference>
<gene>
    <name evidence="1" type="ORF">NCTC11546_01420</name>
    <name evidence="2" type="ORF">NCTC11546_02606</name>
    <name evidence="3" type="ORF">NCTC11546_02609</name>
</gene>
<accession>A0A2X2SMV5</accession>